<gene>
    <name evidence="2" type="ORF">SAMN06296020_103213</name>
</gene>
<protein>
    <submittedName>
        <fullName evidence="2">Repressor LexA</fullName>
    </submittedName>
</protein>
<dbReference type="PROSITE" id="PS50943">
    <property type="entry name" value="HTH_CROC1"/>
    <property type="match status" value="1"/>
</dbReference>
<keyword evidence="3" id="KW-1185">Reference proteome</keyword>
<feature type="domain" description="HTH cro/C1-type" evidence="1">
    <location>
        <begin position="8"/>
        <end position="63"/>
    </location>
</feature>
<dbReference type="InterPro" id="IPR015927">
    <property type="entry name" value="Peptidase_S24_S26A/B/C"/>
</dbReference>
<dbReference type="RefSeq" id="WP_283408483.1">
    <property type="nucleotide sequence ID" value="NZ_FXUF01000003.1"/>
</dbReference>
<accession>A0AA45WVF4</accession>
<dbReference type="InterPro" id="IPR036286">
    <property type="entry name" value="LexA/Signal_pep-like_sf"/>
</dbReference>
<dbReference type="InterPro" id="IPR001387">
    <property type="entry name" value="Cro/C1-type_HTH"/>
</dbReference>
<evidence type="ECO:0000313" key="3">
    <source>
        <dbReference type="Proteomes" id="UP001158066"/>
    </source>
</evidence>
<dbReference type="PANTHER" id="PTHR33516">
    <property type="entry name" value="LEXA REPRESSOR"/>
    <property type="match status" value="1"/>
</dbReference>
<dbReference type="Proteomes" id="UP001158066">
    <property type="component" value="Unassembled WGS sequence"/>
</dbReference>
<reference evidence="2" key="1">
    <citation type="submission" date="2017-05" db="EMBL/GenBank/DDBJ databases">
        <authorList>
            <person name="Varghese N."/>
            <person name="Submissions S."/>
        </authorList>
    </citation>
    <scope>NUCLEOTIDE SEQUENCE</scope>
    <source>
        <strain evidence="2">Su22</strain>
    </source>
</reference>
<sequence length="248" mass="27927">MYVLGKRLKQLREQHRMNQSDIRKLLNLSSSSTISQYESGERVPSIDNLKRLAAFFEVSVDYLIGLNNDLGPENNAGTVPLIGSIRAGTPLLAEENWEDALNLAEYGADFALTVIGDSMSWAGIYEGDIALLVSQQIARHGDIVAAGVENDYWAATLKFFIQNGRETLLRPANPLYPDIPYTSEYRIIGKLVKVIKQPPSLHDYQAMLSHKYMLDESWSKAIEKATQHNLDGESVLQMIELFRQINRQ</sequence>
<dbReference type="InterPro" id="IPR039418">
    <property type="entry name" value="LexA-like"/>
</dbReference>
<dbReference type="SUPFAM" id="SSF47413">
    <property type="entry name" value="lambda repressor-like DNA-binding domains"/>
    <property type="match status" value="1"/>
</dbReference>
<comment type="caution">
    <text evidence="2">The sequence shown here is derived from an EMBL/GenBank/DDBJ whole genome shotgun (WGS) entry which is preliminary data.</text>
</comment>
<name>A0AA45WVF4_9CLOT</name>
<dbReference type="Gene3D" id="1.10.260.40">
    <property type="entry name" value="lambda repressor-like DNA-binding domains"/>
    <property type="match status" value="1"/>
</dbReference>
<proteinExistence type="predicted"/>
<dbReference type="SUPFAM" id="SSF51306">
    <property type="entry name" value="LexA/Signal peptidase"/>
    <property type="match status" value="1"/>
</dbReference>
<dbReference type="PANTHER" id="PTHR33516:SF2">
    <property type="entry name" value="LEXA REPRESSOR-RELATED"/>
    <property type="match status" value="1"/>
</dbReference>
<dbReference type="InterPro" id="IPR050077">
    <property type="entry name" value="LexA_repressor"/>
</dbReference>
<dbReference type="InterPro" id="IPR010982">
    <property type="entry name" value="Lambda_DNA-bd_dom_sf"/>
</dbReference>
<dbReference type="Pfam" id="PF01381">
    <property type="entry name" value="HTH_3"/>
    <property type="match status" value="1"/>
</dbReference>
<dbReference type="EMBL" id="FXUF01000003">
    <property type="protein sequence ID" value="SMP48124.1"/>
    <property type="molecule type" value="Genomic_DNA"/>
</dbReference>
<dbReference type="SMART" id="SM00530">
    <property type="entry name" value="HTH_XRE"/>
    <property type="match status" value="1"/>
</dbReference>
<dbReference type="AlphaFoldDB" id="A0AA45WVF4"/>
<dbReference type="CDD" id="cd06529">
    <property type="entry name" value="S24_LexA-like"/>
    <property type="match status" value="1"/>
</dbReference>
<evidence type="ECO:0000259" key="1">
    <source>
        <dbReference type="PROSITE" id="PS50943"/>
    </source>
</evidence>
<dbReference type="CDD" id="cd00093">
    <property type="entry name" value="HTH_XRE"/>
    <property type="match status" value="1"/>
</dbReference>
<organism evidence="2 3">
    <name type="scientific">Anoxynatronum buryatiense</name>
    <dbReference type="NCBI Taxonomy" id="489973"/>
    <lineage>
        <taxon>Bacteria</taxon>
        <taxon>Bacillati</taxon>
        <taxon>Bacillota</taxon>
        <taxon>Clostridia</taxon>
        <taxon>Eubacteriales</taxon>
        <taxon>Clostridiaceae</taxon>
        <taxon>Anoxynatronum</taxon>
    </lineage>
</organism>
<evidence type="ECO:0000313" key="2">
    <source>
        <dbReference type="EMBL" id="SMP48124.1"/>
    </source>
</evidence>
<dbReference type="GO" id="GO:0003677">
    <property type="term" value="F:DNA binding"/>
    <property type="evidence" value="ECO:0007669"/>
    <property type="project" value="InterPro"/>
</dbReference>
<dbReference type="Pfam" id="PF00717">
    <property type="entry name" value="Peptidase_S24"/>
    <property type="match status" value="1"/>
</dbReference>
<dbReference type="Gene3D" id="2.10.109.10">
    <property type="entry name" value="Umud Fragment, subunit A"/>
    <property type="match status" value="1"/>
</dbReference>